<protein>
    <submittedName>
        <fullName evidence="2">Glycoside hydrolase</fullName>
    </submittedName>
</protein>
<keyword evidence="2" id="KW-0378">Hydrolase</keyword>
<dbReference type="GO" id="GO:0016787">
    <property type="term" value="F:hydrolase activity"/>
    <property type="evidence" value="ECO:0007669"/>
    <property type="project" value="UniProtKB-KW"/>
</dbReference>
<proteinExistence type="predicted"/>
<name>A0ABR4GCB4_9EURO</name>
<keyword evidence="3" id="KW-1185">Reference proteome</keyword>
<gene>
    <name evidence="2" type="ORF">BJX66DRAFT_335652</name>
</gene>
<evidence type="ECO:0000256" key="1">
    <source>
        <dbReference type="SAM" id="SignalP"/>
    </source>
</evidence>
<sequence length="439" mass="47274">MRVPLQIAALVVLNLSVSKAQSVFAHYMVGTVDATTDHAQRDIADGITVGFDAFALNIGNSTADWAKSTVDQLFAAAEGSGTKFGLFFSFDMLQHPVLADHINLFNGYRDHPNYFRGGANGFPVVSSYGGYAAVNDWASFKDSADIYLIPNLDDSAPRAGDSAPYYIDPAGQLSGYDVVDGFFSWESAWPASTGGPVNVSSARDQAVMEYAHSVGKDYMMGLSSLQYKDMNGETWYRIGEANLPQRMEQILDLQPDFTKVITWNDGGESHYIGNLWEEGYSTAPEILEYANMADWPHDAWQPLITSFLTAYKDGKTADQMEPPGSASDPIGAMWYRGLLKSCSENIPANVDSAVDTVNYAIVVPAGSTDLRIRVSSGGNVLSTVDARPGLNYAALPGMAVGAQKVEVLSGDETVLSATSTSGVTDASRCNFNFNVVGLQ</sequence>
<dbReference type="InterPro" id="IPR005197">
    <property type="entry name" value="Glyco_hydro_71"/>
</dbReference>
<dbReference type="Pfam" id="PF03659">
    <property type="entry name" value="Glyco_hydro_71"/>
    <property type="match status" value="1"/>
</dbReference>
<accession>A0ABR4GCB4</accession>
<feature type="signal peptide" evidence="1">
    <location>
        <begin position="1"/>
        <end position="20"/>
    </location>
</feature>
<reference evidence="2 3" key="1">
    <citation type="submission" date="2024-07" db="EMBL/GenBank/DDBJ databases">
        <title>Section-level genome sequencing and comparative genomics of Aspergillus sections Usti and Cavernicolus.</title>
        <authorList>
            <consortium name="Lawrence Berkeley National Laboratory"/>
            <person name="Nybo J.L."/>
            <person name="Vesth T.C."/>
            <person name="Theobald S."/>
            <person name="Frisvad J.C."/>
            <person name="Larsen T.O."/>
            <person name="Kjaerboelling I."/>
            <person name="Rothschild-Mancinelli K."/>
            <person name="Lyhne E.K."/>
            <person name="Kogle M.E."/>
            <person name="Barry K."/>
            <person name="Clum A."/>
            <person name="Na H."/>
            <person name="Ledsgaard L."/>
            <person name="Lin J."/>
            <person name="Lipzen A."/>
            <person name="Kuo A."/>
            <person name="Riley R."/>
            <person name="Mondo S."/>
            <person name="Labutti K."/>
            <person name="Haridas S."/>
            <person name="Pangalinan J."/>
            <person name="Salamov A.A."/>
            <person name="Simmons B.A."/>
            <person name="Magnuson J.K."/>
            <person name="Chen J."/>
            <person name="Drula E."/>
            <person name="Henrissat B."/>
            <person name="Wiebenga A."/>
            <person name="Lubbers R.J."/>
            <person name="Gomes A.C."/>
            <person name="Makela M.R."/>
            <person name="Stajich J."/>
            <person name="Grigoriev I.V."/>
            <person name="Mortensen U.H."/>
            <person name="De Vries R.P."/>
            <person name="Baker S.E."/>
            <person name="Andersen M.R."/>
        </authorList>
    </citation>
    <scope>NUCLEOTIDE SEQUENCE [LARGE SCALE GENOMIC DNA]</scope>
    <source>
        <strain evidence="2 3">CBS 209.92</strain>
    </source>
</reference>
<keyword evidence="1" id="KW-0732">Signal</keyword>
<evidence type="ECO:0000313" key="3">
    <source>
        <dbReference type="Proteomes" id="UP001610563"/>
    </source>
</evidence>
<dbReference type="EMBL" id="JBFTWV010000024">
    <property type="protein sequence ID" value="KAL2796667.1"/>
    <property type="molecule type" value="Genomic_DNA"/>
</dbReference>
<comment type="caution">
    <text evidence="2">The sequence shown here is derived from an EMBL/GenBank/DDBJ whole genome shotgun (WGS) entry which is preliminary data.</text>
</comment>
<organism evidence="2 3">
    <name type="scientific">Aspergillus keveii</name>
    <dbReference type="NCBI Taxonomy" id="714993"/>
    <lineage>
        <taxon>Eukaryota</taxon>
        <taxon>Fungi</taxon>
        <taxon>Dikarya</taxon>
        <taxon>Ascomycota</taxon>
        <taxon>Pezizomycotina</taxon>
        <taxon>Eurotiomycetes</taxon>
        <taxon>Eurotiomycetidae</taxon>
        <taxon>Eurotiales</taxon>
        <taxon>Aspergillaceae</taxon>
        <taxon>Aspergillus</taxon>
        <taxon>Aspergillus subgen. Nidulantes</taxon>
    </lineage>
</organism>
<dbReference type="Proteomes" id="UP001610563">
    <property type="component" value="Unassembled WGS sequence"/>
</dbReference>
<evidence type="ECO:0000313" key="2">
    <source>
        <dbReference type="EMBL" id="KAL2796667.1"/>
    </source>
</evidence>
<dbReference type="CDD" id="cd11577">
    <property type="entry name" value="GH71"/>
    <property type="match status" value="1"/>
</dbReference>
<feature type="chain" id="PRO_5045949577" evidence="1">
    <location>
        <begin position="21"/>
        <end position="439"/>
    </location>
</feature>
<dbReference type="Gene3D" id="3.20.20.80">
    <property type="entry name" value="Glycosidases"/>
    <property type="match status" value="1"/>
</dbReference>